<dbReference type="InterPro" id="IPR011989">
    <property type="entry name" value="ARM-like"/>
</dbReference>
<proteinExistence type="predicted"/>
<dbReference type="InterPro" id="IPR001494">
    <property type="entry name" value="Importin-beta_N"/>
</dbReference>
<dbReference type="PROSITE" id="PS50166">
    <property type="entry name" value="IMPORTIN_B_NT"/>
    <property type="match status" value="1"/>
</dbReference>
<dbReference type="SUPFAM" id="SSF48371">
    <property type="entry name" value="ARM repeat"/>
    <property type="match status" value="1"/>
</dbReference>
<sequence>MNATDLLGNILYRRRDGNTRQDATQKLEVASRDNYREYMLMISTVLVEEGNPMHVRNAAGLALKNALTARDSARQAEYFTRWLTLDAETKNKIKEDSLTSLQVSAGTSPRKSFQPSRLSSCHKVNGPILSSSCLPIGFICESIEPEILSLRSNETLTAVIHGACKEEPSSEVQLAAIHSLFNSLKFVRENSECEGERNYIMQVVCEATQNSNVLSAHSNVSIMTRCNFILNRLFSG</sequence>
<gene>
    <name evidence="2" type="ORF">HGRIS_004240</name>
</gene>
<accession>A0ABR3IPA0</accession>
<evidence type="ECO:0000313" key="3">
    <source>
        <dbReference type="Proteomes" id="UP001556367"/>
    </source>
</evidence>
<protein>
    <recommendedName>
        <fullName evidence="1">Importin N-terminal domain-containing protein</fullName>
    </recommendedName>
</protein>
<reference evidence="3" key="1">
    <citation type="submission" date="2024-06" db="EMBL/GenBank/DDBJ databases">
        <title>Multi-omics analyses provide insights into the biosynthesis of the anticancer antibiotic pleurotin in Hohenbuehelia grisea.</title>
        <authorList>
            <person name="Weaver J.A."/>
            <person name="Alberti F."/>
        </authorList>
    </citation>
    <scope>NUCLEOTIDE SEQUENCE [LARGE SCALE GENOMIC DNA]</scope>
    <source>
        <strain evidence="3">T-177</strain>
    </source>
</reference>
<dbReference type="Proteomes" id="UP001556367">
    <property type="component" value="Unassembled WGS sequence"/>
</dbReference>
<dbReference type="Pfam" id="PF03810">
    <property type="entry name" value="IBN_N"/>
    <property type="match status" value="1"/>
</dbReference>
<evidence type="ECO:0000259" key="1">
    <source>
        <dbReference type="PROSITE" id="PS50166"/>
    </source>
</evidence>
<comment type="caution">
    <text evidence="2">The sequence shown here is derived from an EMBL/GenBank/DDBJ whole genome shotgun (WGS) entry which is preliminary data.</text>
</comment>
<keyword evidence="3" id="KW-1185">Reference proteome</keyword>
<dbReference type="InterPro" id="IPR016024">
    <property type="entry name" value="ARM-type_fold"/>
</dbReference>
<dbReference type="EMBL" id="JASNQZ010000019">
    <property type="protein sequence ID" value="KAL0945087.1"/>
    <property type="molecule type" value="Genomic_DNA"/>
</dbReference>
<dbReference type="Gene3D" id="1.25.10.10">
    <property type="entry name" value="Leucine-rich Repeat Variant"/>
    <property type="match status" value="1"/>
</dbReference>
<evidence type="ECO:0000313" key="2">
    <source>
        <dbReference type="EMBL" id="KAL0945087.1"/>
    </source>
</evidence>
<feature type="domain" description="Importin N-terminal" evidence="1">
    <location>
        <begin position="23"/>
        <end position="103"/>
    </location>
</feature>
<organism evidence="2 3">
    <name type="scientific">Hohenbuehelia grisea</name>
    <dbReference type="NCBI Taxonomy" id="104357"/>
    <lineage>
        <taxon>Eukaryota</taxon>
        <taxon>Fungi</taxon>
        <taxon>Dikarya</taxon>
        <taxon>Basidiomycota</taxon>
        <taxon>Agaricomycotina</taxon>
        <taxon>Agaricomycetes</taxon>
        <taxon>Agaricomycetidae</taxon>
        <taxon>Agaricales</taxon>
        <taxon>Pleurotineae</taxon>
        <taxon>Pleurotaceae</taxon>
        <taxon>Hohenbuehelia</taxon>
    </lineage>
</organism>
<name>A0ABR3IPA0_9AGAR</name>